<dbReference type="Pfam" id="PF00120">
    <property type="entry name" value="Gln-synt_C"/>
    <property type="match status" value="1"/>
</dbReference>
<keyword evidence="7" id="KW-1185">Reference proteome</keyword>
<feature type="domain" description="GS catalytic" evidence="5">
    <location>
        <begin position="133"/>
        <end position="344"/>
    </location>
</feature>
<dbReference type="AlphaFoldDB" id="A0A9W9SJW8"/>
<dbReference type="InterPro" id="IPR014746">
    <property type="entry name" value="Gln_synth/guanido_kin_cat_dom"/>
</dbReference>
<dbReference type="EMBL" id="JAPZBS010000002">
    <property type="protein sequence ID" value="KAJ5379822.1"/>
    <property type="molecule type" value="Genomic_DNA"/>
</dbReference>
<dbReference type="PANTHER" id="PTHR43785">
    <property type="entry name" value="GAMMA-GLUTAMYLPUTRESCINE SYNTHETASE"/>
    <property type="match status" value="1"/>
</dbReference>
<dbReference type="PANTHER" id="PTHR43785:SF2">
    <property type="entry name" value="TYPE-1 GLUTAMINE SYNTHETASE 1"/>
    <property type="match status" value="1"/>
</dbReference>
<comment type="similarity">
    <text evidence="3 4">Belongs to the glutamine synthetase family.</text>
</comment>
<dbReference type="RefSeq" id="XP_056557393.1">
    <property type="nucleotide sequence ID" value="XM_056695181.1"/>
</dbReference>
<dbReference type="GO" id="GO:0004356">
    <property type="term" value="F:glutamine synthetase activity"/>
    <property type="evidence" value="ECO:0007669"/>
    <property type="project" value="InterPro"/>
</dbReference>
<keyword evidence="2" id="KW-0436">Ligase</keyword>
<sequence>MGDTEQFEFSFRPQDDSTLSQLNVAKWKAVLAHNREVEFVWLQFLLVEGSTRMRMIPVSYFSKMIEENRNLSLSSAHLHLLRNDHVTGEAAPTGTMYLAPDISTAFVPARESSRVQILANIVNENQIPRPECLRSKLVNLSDILSHLHGFDILVGYEIEVIFFKNEDKDGKDPISSHKLCGMISGMRPILSMVESIVRTLNEEQILLEQYHAEMTPGQWEFVLPPRSPLEAVDTLMRAREIISTIADDHGYRATMHPRPFPEHGGSGAHLHLSVNSSISSEPEHTDPFFAGIINHFPSLMAFCLPLDICYERVATGIWSGGSTSVGVGRIKKHHYDELRTIDSS</sequence>
<dbReference type="PROSITE" id="PS51987">
    <property type="entry name" value="GS_CATALYTIC"/>
    <property type="match status" value="1"/>
</dbReference>
<accession>A0A9W9SJW8</accession>
<reference evidence="6" key="1">
    <citation type="submission" date="2022-11" db="EMBL/GenBank/DDBJ databases">
        <authorList>
            <person name="Petersen C."/>
        </authorList>
    </citation>
    <scope>NUCLEOTIDE SEQUENCE</scope>
    <source>
        <strain evidence="6">IBT 29864</strain>
    </source>
</reference>
<comment type="caution">
    <text evidence="6">The sequence shown here is derived from an EMBL/GenBank/DDBJ whole genome shotgun (WGS) entry which is preliminary data.</text>
</comment>
<evidence type="ECO:0000259" key="5">
    <source>
        <dbReference type="PROSITE" id="PS51987"/>
    </source>
</evidence>
<dbReference type="GeneID" id="81434358"/>
<evidence type="ECO:0000256" key="4">
    <source>
        <dbReference type="RuleBase" id="RU000384"/>
    </source>
</evidence>
<evidence type="ECO:0000313" key="6">
    <source>
        <dbReference type="EMBL" id="KAJ5379822.1"/>
    </source>
</evidence>
<organism evidence="6 7">
    <name type="scientific">Penicillium cataractarum</name>
    <dbReference type="NCBI Taxonomy" id="2100454"/>
    <lineage>
        <taxon>Eukaryota</taxon>
        <taxon>Fungi</taxon>
        <taxon>Dikarya</taxon>
        <taxon>Ascomycota</taxon>
        <taxon>Pezizomycotina</taxon>
        <taxon>Eurotiomycetes</taxon>
        <taxon>Eurotiomycetidae</taxon>
        <taxon>Eurotiales</taxon>
        <taxon>Aspergillaceae</taxon>
        <taxon>Penicillium</taxon>
    </lineage>
</organism>
<dbReference type="SMART" id="SM01230">
    <property type="entry name" value="Gln-synt_C"/>
    <property type="match status" value="1"/>
</dbReference>
<gene>
    <name evidence="6" type="ORF">N7496_002250</name>
</gene>
<dbReference type="SUPFAM" id="SSF55931">
    <property type="entry name" value="Glutamine synthetase/guanido kinase"/>
    <property type="match status" value="1"/>
</dbReference>
<proteinExistence type="inferred from homology"/>
<dbReference type="OrthoDB" id="3364440at2759"/>
<protein>
    <recommendedName>
        <fullName evidence="1">Glutamine synthetase</fullName>
    </recommendedName>
</protein>
<dbReference type="InterPro" id="IPR008146">
    <property type="entry name" value="Gln_synth_cat_dom"/>
</dbReference>
<reference evidence="6" key="2">
    <citation type="journal article" date="2023" name="IMA Fungus">
        <title>Comparative genomic study of the Penicillium genus elucidates a diverse pangenome and 15 lateral gene transfer events.</title>
        <authorList>
            <person name="Petersen C."/>
            <person name="Sorensen T."/>
            <person name="Nielsen M.R."/>
            <person name="Sondergaard T.E."/>
            <person name="Sorensen J.L."/>
            <person name="Fitzpatrick D.A."/>
            <person name="Frisvad J.C."/>
            <person name="Nielsen K.L."/>
        </authorList>
    </citation>
    <scope>NUCLEOTIDE SEQUENCE</scope>
    <source>
        <strain evidence="6">IBT 29864</strain>
    </source>
</reference>
<evidence type="ECO:0000313" key="7">
    <source>
        <dbReference type="Proteomes" id="UP001147782"/>
    </source>
</evidence>
<dbReference type="SUPFAM" id="SSF54368">
    <property type="entry name" value="Glutamine synthetase, N-terminal domain"/>
    <property type="match status" value="1"/>
</dbReference>
<dbReference type="Gene3D" id="3.30.590.10">
    <property type="entry name" value="Glutamine synthetase/guanido kinase, catalytic domain"/>
    <property type="match status" value="1"/>
</dbReference>
<evidence type="ECO:0000256" key="3">
    <source>
        <dbReference type="PROSITE-ProRule" id="PRU01331"/>
    </source>
</evidence>
<dbReference type="InterPro" id="IPR036651">
    <property type="entry name" value="Gln_synt_N_sf"/>
</dbReference>
<evidence type="ECO:0000256" key="2">
    <source>
        <dbReference type="ARBA" id="ARBA00022598"/>
    </source>
</evidence>
<dbReference type="GO" id="GO:0006542">
    <property type="term" value="P:glutamine biosynthetic process"/>
    <property type="evidence" value="ECO:0007669"/>
    <property type="project" value="InterPro"/>
</dbReference>
<dbReference type="Proteomes" id="UP001147782">
    <property type="component" value="Unassembled WGS sequence"/>
</dbReference>
<evidence type="ECO:0000256" key="1">
    <source>
        <dbReference type="ARBA" id="ARBA00021364"/>
    </source>
</evidence>
<name>A0A9W9SJW8_9EURO</name>